<evidence type="ECO:0000313" key="1">
    <source>
        <dbReference type="EMBL" id="GIX83900.1"/>
    </source>
</evidence>
<sequence>MPEMITIGEMSIRWYMKRCESSLVILGISVQQCCDSMWLQRSSHPFPPHHRKLSSTYNDPKSKWQAFDSSSIIISF</sequence>
<protein>
    <submittedName>
        <fullName evidence="1">Uncharacterized protein</fullName>
    </submittedName>
</protein>
<dbReference type="Proteomes" id="UP001054945">
    <property type="component" value="Unassembled WGS sequence"/>
</dbReference>
<dbReference type="AlphaFoldDB" id="A0AAV4NJI3"/>
<evidence type="ECO:0000313" key="2">
    <source>
        <dbReference type="Proteomes" id="UP001054945"/>
    </source>
</evidence>
<keyword evidence="2" id="KW-1185">Reference proteome</keyword>
<comment type="caution">
    <text evidence="1">The sequence shown here is derived from an EMBL/GenBank/DDBJ whole genome shotgun (WGS) entry which is preliminary data.</text>
</comment>
<gene>
    <name evidence="1" type="ORF">CEXT_629811</name>
</gene>
<organism evidence="1 2">
    <name type="scientific">Caerostris extrusa</name>
    <name type="common">Bark spider</name>
    <name type="synonym">Caerostris bankana</name>
    <dbReference type="NCBI Taxonomy" id="172846"/>
    <lineage>
        <taxon>Eukaryota</taxon>
        <taxon>Metazoa</taxon>
        <taxon>Ecdysozoa</taxon>
        <taxon>Arthropoda</taxon>
        <taxon>Chelicerata</taxon>
        <taxon>Arachnida</taxon>
        <taxon>Araneae</taxon>
        <taxon>Araneomorphae</taxon>
        <taxon>Entelegynae</taxon>
        <taxon>Araneoidea</taxon>
        <taxon>Araneidae</taxon>
        <taxon>Caerostris</taxon>
    </lineage>
</organism>
<reference evidence="1 2" key="1">
    <citation type="submission" date="2021-06" db="EMBL/GenBank/DDBJ databases">
        <title>Caerostris extrusa draft genome.</title>
        <authorList>
            <person name="Kono N."/>
            <person name="Arakawa K."/>
        </authorList>
    </citation>
    <scope>NUCLEOTIDE SEQUENCE [LARGE SCALE GENOMIC DNA]</scope>
</reference>
<name>A0AAV4NJI3_CAEEX</name>
<proteinExistence type="predicted"/>
<dbReference type="EMBL" id="BPLR01020914">
    <property type="protein sequence ID" value="GIX83900.1"/>
    <property type="molecule type" value="Genomic_DNA"/>
</dbReference>
<accession>A0AAV4NJI3</accession>